<dbReference type="OrthoDB" id="679284at2"/>
<dbReference type="RefSeq" id="WP_107215878.1">
    <property type="nucleotide sequence ID" value="NZ_KZ686269.1"/>
</dbReference>
<dbReference type="InterPro" id="IPR024775">
    <property type="entry name" value="DinB-like"/>
</dbReference>
<name>A0A2T3HMD1_9SPHI</name>
<reference evidence="2 3" key="1">
    <citation type="submission" date="2018-03" db="EMBL/GenBank/DDBJ databases">
        <authorList>
            <person name="Keele B.F."/>
        </authorList>
    </citation>
    <scope>NUCLEOTIDE SEQUENCE [LARGE SCALE GENOMIC DNA]</scope>
    <source>
        <strain evidence="2 3">YL28-9</strain>
    </source>
</reference>
<dbReference type="EMBL" id="PYLS01000005">
    <property type="protein sequence ID" value="PST83618.1"/>
    <property type="molecule type" value="Genomic_DNA"/>
</dbReference>
<keyword evidence="3" id="KW-1185">Reference proteome</keyword>
<evidence type="ECO:0000259" key="1">
    <source>
        <dbReference type="Pfam" id="PF12867"/>
    </source>
</evidence>
<dbReference type="InterPro" id="IPR034660">
    <property type="entry name" value="DinB/YfiT-like"/>
</dbReference>
<evidence type="ECO:0000313" key="2">
    <source>
        <dbReference type="EMBL" id="PST83618.1"/>
    </source>
</evidence>
<dbReference type="SUPFAM" id="SSF109854">
    <property type="entry name" value="DinB/YfiT-like putative metalloenzymes"/>
    <property type="match status" value="1"/>
</dbReference>
<gene>
    <name evidence="2" type="ORF">C7T94_13845</name>
</gene>
<protein>
    <submittedName>
        <fullName evidence="2">DinB family protein</fullName>
    </submittedName>
</protein>
<dbReference type="Gene3D" id="1.20.120.450">
    <property type="entry name" value="dinb family like domain"/>
    <property type="match status" value="1"/>
</dbReference>
<sequence>MQELQQKLAHSFQELLIQLDGLSQDQLDTVPFSGSWTASQLGQHLLKSYQVLSVLQGPLKPTTRPADAHVTELRRMFLDRDVKMQSPAELVPDARPIPKPELTGALQGITAQITHFAKTEDLQPTCLGFELPGFGALTRLEWLAFVQVHTQRHIGQLKQIISKISEQ</sequence>
<dbReference type="Proteomes" id="UP000240912">
    <property type="component" value="Unassembled WGS sequence"/>
</dbReference>
<evidence type="ECO:0000313" key="3">
    <source>
        <dbReference type="Proteomes" id="UP000240912"/>
    </source>
</evidence>
<accession>A0A2T3HMD1</accession>
<comment type="caution">
    <text evidence="2">The sequence shown here is derived from an EMBL/GenBank/DDBJ whole genome shotgun (WGS) entry which is preliminary data.</text>
</comment>
<feature type="domain" description="DinB-like" evidence="1">
    <location>
        <begin position="12"/>
        <end position="157"/>
    </location>
</feature>
<proteinExistence type="predicted"/>
<organism evidence="2 3">
    <name type="scientific">Pedobacter yulinensis</name>
    <dbReference type="NCBI Taxonomy" id="2126353"/>
    <lineage>
        <taxon>Bacteria</taxon>
        <taxon>Pseudomonadati</taxon>
        <taxon>Bacteroidota</taxon>
        <taxon>Sphingobacteriia</taxon>
        <taxon>Sphingobacteriales</taxon>
        <taxon>Sphingobacteriaceae</taxon>
        <taxon>Pedobacter</taxon>
    </lineage>
</organism>
<dbReference type="AlphaFoldDB" id="A0A2T3HMD1"/>
<dbReference type="Pfam" id="PF12867">
    <property type="entry name" value="DinB_2"/>
    <property type="match status" value="1"/>
</dbReference>